<gene>
    <name evidence="4" type="ORF">CFAM422_003157</name>
</gene>
<dbReference type="InterPro" id="IPR051164">
    <property type="entry name" value="NmrA-like_oxidored"/>
</dbReference>
<evidence type="ECO:0000259" key="3">
    <source>
        <dbReference type="Pfam" id="PF05368"/>
    </source>
</evidence>
<dbReference type="SUPFAM" id="SSF51735">
    <property type="entry name" value="NAD(P)-binding Rossmann-fold domains"/>
    <property type="match status" value="1"/>
</dbReference>
<keyword evidence="5" id="KW-1185">Reference proteome</keyword>
<comment type="caution">
    <text evidence="4">The sequence shown here is derived from an EMBL/GenBank/DDBJ whole genome shotgun (WGS) entry which is preliminary data.</text>
</comment>
<evidence type="ECO:0000313" key="4">
    <source>
        <dbReference type="EMBL" id="KAF3074737.1"/>
    </source>
</evidence>
<evidence type="ECO:0000256" key="2">
    <source>
        <dbReference type="ARBA" id="ARBA00022857"/>
    </source>
</evidence>
<evidence type="ECO:0000313" key="5">
    <source>
        <dbReference type="Proteomes" id="UP000801864"/>
    </source>
</evidence>
<dbReference type="GO" id="GO:0005634">
    <property type="term" value="C:nucleus"/>
    <property type="evidence" value="ECO:0007669"/>
    <property type="project" value="TreeGrafter"/>
</dbReference>
<dbReference type="PANTHER" id="PTHR42748:SF28">
    <property type="entry name" value="NMRA-LIKE DOMAIN-CONTAINING PROTEIN"/>
    <property type="match status" value="1"/>
</dbReference>
<sequence length="68" mass="7177">MEKKIVTVVGATGIQGGSVIDVLLKDDKYHIRAITRNCETQSAKDLAAKGVEVVQATTNDVSSLTAAF</sequence>
<dbReference type="AlphaFoldDB" id="A0A9P4XMB9"/>
<dbReference type="InterPro" id="IPR008030">
    <property type="entry name" value="NmrA-like"/>
</dbReference>
<reference evidence="4 5" key="1">
    <citation type="submission" date="2018-06" db="EMBL/GenBank/DDBJ databases">
        <title>Genome analysis of cellulolytic fungus Trichoderma lentiforme CFAM-422.</title>
        <authorList>
            <person name="Steindorff A.S."/>
            <person name="Formighieri E.F."/>
            <person name="Midorikawa G.E.O."/>
            <person name="Tamietti M.S."/>
            <person name="Ramos E.Z."/>
            <person name="Silva A.S."/>
            <person name="Bon E.P.S."/>
            <person name="Mendes T.D."/>
            <person name="Damaso M.C.T."/>
            <person name="Favaro L.C.L."/>
        </authorList>
    </citation>
    <scope>NUCLEOTIDE SEQUENCE [LARGE SCALE GENOMIC DNA]</scope>
    <source>
        <strain evidence="4 5">CFAM-422</strain>
    </source>
</reference>
<proteinExistence type="inferred from homology"/>
<dbReference type="PANTHER" id="PTHR42748">
    <property type="entry name" value="NITROGEN METABOLITE REPRESSION PROTEIN NMRA FAMILY MEMBER"/>
    <property type="match status" value="1"/>
</dbReference>
<keyword evidence="2" id="KW-0521">NADP</keyword>
<dbReference type="Pfam" id="PF05368">
    <property type="entry name" value="NmrA"/>
    <property type="match status" value="1"/>
</dbReference>
<accession>A0A9P4XMB9</accession>
<organism evidence="4 5">
    <name type="scientific">Trichoderma lentiforme</name>
    <dbReference type="NCBI Taxonomy" id="1567552"/>
    <lineage>
        <taxon>Eukaryota</taxon>
        <taxon>Fungi</taxon>
        <taxon>Dikarya</taxon>
        <taxon>Ascomycota</taxon>
        <taxon>Pezizomycotina</taxon>
        <taxon>Sordariomycetes</taxon>
        <taxon>Hypocreomycetidae</taxon>
        <taxon>Hypocreales</taxon>
        <taxon>Hypocreaceae</taxon>
        <taxon>Trichoderma</taxon>
    </lineage>
</organism>
<dbReference type="EMBL" id="QLNT01000004">
    <property type="protein sequence ID" value="KAF3074737.1"/>
    <property type="molecule type" value="Genomic_DNA"/>
</dbReference>
<protein>
    <submittedName>
        <fullName evidence="4">NmrA family domain-containing protein 1</fullName>
    </submittedName>
</protein>
<evidence type="ECO:0000256" key="1">
    <source>
        <dbReference type="ARBA" id="ARBA00006328"/>
    </source>
</evidence>
<comment type="similarity">
    <text evidence="1">Belongs to the NmrA-type oxidoreductase family.</text>
</comment>
<dbReference type="Proteomes" id="UP000801864">
    <property type="component" value="Unassembled WGS sequence"/>
</dbReference>
<dbReference type="InterPro" id="IPR036291">
    <property type="entry name" value="NAD(P)-bd_dom_sf"/>
</dbReference>
<name>A0A9P4XMB9_9HYPO</name>
<dbReference type="Gene3D" id="3.40.50.720">
    <property type="entry name" value="NAD(P)-binding Rossmann-like Domain"/>
    <property type="match status" value="1"/>
</dbReference>
<feature type="domain" description="NmrA-like" evidence="3">
    <location>
        <begin position="2"/>
        <end position="68"/>
    </location>
</feature>